<dbReference type="eggNOG" id="ENOG502QRT6">
    <property type="taxonomic scope" value="Eukaryota"/>
</dbReference>
<dbReference type="EMBL" id="JH993050">
    <property type="protein sequence ID" value="EKX38231.1"/>
    <property type="molecule type" value="Genomic_DNA"/>
</dbReference>
<dbReference type="AlphaFoldDB" id="L1IPL6"/>
<dbReference type="GO" id="GO:0004081">
    <property type="term" value="F:bis(5'-nucleosyl)-tetraphosphatase (asymmetrical) activity"/>
    <property type="evidence" value="ECO:0007669"/>
    <property type="project" value="TreeGrafter"/>
</dbReference>
<proteinExistence type="predicted"/>
<dbReference type="HOGENOM" id="CLU_1158267_0_0_1"/>
<dbReference type="PROSITE" id="PS00893">
    <property type="entry name" value="NUDIX_BOX"/>
    <property type="match status" value="1"/>
</dbReference>
<sequence length="240" mass="27143">MVTQCENSLREVAAQVYRHGMQNGHLECAACGMQRLTEDGLWQHFPLFHVNQPNVGLQSCCICDKRVSNFAVHLRNEHGPPGRGEMEAENRKQIPLYSFALVVCRHPDGRFLLVQEFCNQGFWLPGGAVDPHESLSSAAIRETKEEAGIDIELTGKLVLLIEHASREQYVRMRWIFAARPKDVHQLPKSIPDYESVGASWVSLEEISQLRLRGTEPIQWCNYLANGGQVYPLSLLQDHGK</sequence>
<dbReference type="Pfam" id="PF00293">
    <property type="entry name" value="NUDIX"/>
    <property type="match status" value="1"/>
</dbReference>
<dbReference type="PANTHER" id="PTHR21340:SF0">
    <property type="entry name" value="BIS(5'-NUCLEOSYL)-TETRAPHOSPHATASE [ASYMMETRICAL]"/>
    <property type="match status" value="1"/>
</dbReference>
<dbReference type="SUPFAM" id="SSF55811">
    <property type="entry name" value="Nudix"/>
    <property type="match status" value="1"/>
</dbReference>
<reference evidence="5" key="2">
    <citation type="submission" date="2012-11" db="EMBL/GenBank/DDBJ databases">
        <authorList>
            <person name="Kuo A."/>
            <person name="Curtis B.A."/>
            <person name="Tanifuji G."/>
            <person name="Burki F."/>
            <person name="Gruber A."/>
            <person name="Irimia M."/>
            <person name="Maruyama S."/>
            <person name="Arias M.C."/>
            <person name="Ball S.G."/>
            <person name="Gile G.H."/>
            <person name="Hirakawa Y."/>
            <person name="Hopkins J.F."/>
            <person name="Rensing S.A."/>
            <person name="Schmutz J."/>
            <person name="Symeonidi A."/>
            <person name="Elias M."/>
            <person name="Eveleigh R.J."/>
            <person name="Herman E.K."/>
            <person name="Klute M.J."/>
            <person name="Nakayama T."/>
            <person name="Obornik M."/>
            <person name="Reyes-Prieto A."/>
            <person name="Armbrust E.V."/>
            <person name="Aves S.J."/>
            <person name="Beiko R.G."/>
            <person name="Coutinho P."/>
            <person name="Dacks J.B."/>
            <person name="Durnford D.G."/>
            <person name="Fast N.M."/>
            <person name="Green B.R."/>
            <person name="Grisdale C."/>
            <person name="Hempe F."/>
            <person name="Henrissat B."/>
            <person name="Hoppner M.P."/>
            <person name="Ishida K.-I."/>
            <person name="Kim E."/>
            <person name="Koreny L."/>
            <person name="Kroth P.G."/>
            <person name="Liu Y."/>
            <person name="Malik S.-B."/>
            <person name="Maier U.G."/>
            <person name="McRose D."/>
            <person name="Mock T."/>
            <person name="Neilson J.A."/>
            <person name="Onodera N.T."/>
            <person name="Poole A.M."/>
            <person name="Pritham E.J."/>
            <person name="Richards T.A."/>
            <person name="Rocap G."/>
            <person name="Roy S.W."/>
            <person name="Sarai C."/>
            <person name="Schaack S."/>
            <person name="Shirato S."/>
            <person name="Slamovits C.H."/>
            <person name="Spencer D.F."/>
            <person name="Suzuki S."/>
            <person name="Worden A.Z."/>
            <person name="Zauner S."/>
            <person name="Barry K."/>
            <person name="Bell C."/>
            <person name="Bharti A.K."/>
            <person name="Crow J.A."/>
            <person name="Grimwood J."/>
            <person name="Kramer R."/>
            <person name="Lindquist E."/>
            <person name="Lucas S."/>
            <person name="Salamov A."/>
            <person name="McFadden G.I."/>
            <person name="Lane C.E."/>
            <person name="Keeling P.J."/>
            <person name="Gray M.W."/>
            <person name="Grigoriev I.V."/>
            <person name="Archibald J.M."/>
        </authorList>
    </citation>
    <scope>NUCLEOTIDE SEQUENCE</scope>
    <source>
        <strain evidence="5">CCMP2712</strain>
    </source>
</reference>
<dbReference type="InterPro" id="IPR015797">
    <property type="entry name" value="NUDIX_hydrolase-like_dom_sf"/>
</dbReference>
<evidence type="ECO:0000313" key="3">
    <source>
        <dbReference type="EMBL" id="EKX38231.1"/>
    </source>
</evidence>
<dbReference type="Gene3D" id="3.90.79.10">
    <property type="entry name" value="Nucleoside Triphosphate Pyrophosphohydrolase"/>
    <property type="match status" value="1"/>
</dbReference>
<organism evidence="3">
    <name type="scientific">Guillardia theta (strain CCMP2712)</name>
    <name type="common">Cryptophyte</name>
    <dbReference type="NCBI Taxonomy" id="905079"/>
    <lineage>
        <taxon>Eukaryota</taxon>
        <taxon>Cryptophyceae</taxon>
        <taxon>Pyrenomonadales</taxon>
        <taxon>Geminigeraceae</taxon>
        <taxon>Guillardia</taxon>
    </lineage>
</organism>
<accession>L1IPL6</accession>
<dbReference type="GeneID" id="17294973"/>
<keyword evidence="1" id="KW-0378">Hydrolase</keyword>
<dbReference type="GO" id="GO:0006167">
    <property type="term" value="P:AMP biosynthetic process"/>
    <property type="evidence" value="ECO:0007669"/>
    <property type="project" value="TreeGrafter"/>
</dbReference>
<protein>
    <recommendedName>
        <fullName evidence="2">Nudix hydrolase domain-containing protein</fullName>
    </recommendedName>
</protein>
<reference evidence="4" key="3">
    <citation type="submission" date="2015-06" db="UniProtKB">
        <authorList>
            <consortium name="EnsemblProtists"/>
        </authorList>
    </citation>
    <scope>IDENTIFICATION</scope>
</reference>
<dbReference type="GO" id="GO:0006754">
    <property type="term" value="P:ATP biosynthetic process"/>
    <property type="evidence" value="ECO:0007669"/>
    <property type="project" value="TreeGrafter"/>
</dbReference>
<dbReference type="Proteomes" id="UP000011087">
    <property type="component" value="Unassembled WGS sequence"/>
</dbReference>
<evidence type="ECO:0000313" key="4">
    <source>
        <dbReference type="EnsemblProtists" id="EKX38231"/>
    </source>
</evidence>
<feature type="domain" description="Nudix hydrolase" evidence="2">
    <location>
        <begin position="95"/>
        <end position="223"/>
    </location>
</feature>
<dbReference type="InterPro" id="IPR020084">
    <property type="entry name" value="NUDIX_hydrolase_CS"/>
</dbReference>
<dbReference type="EnsemblProtists" id="EKX38231">
    <property type="protein sequence ID" value="EKX38231"/>
    <property type="gene ID" value="GUITHDRAFT_115575"/>
</dbReference>
<evidence type="ECO:0000259" key="2">
    <source>
        <dbReference type="PROSITE" id="PS51462"/>
    </source>
</evidence>
<dbReference type="PROSITE" id="PS51462">
    <property type="entry name" value="NUDIX"/>
    <property type="match status" value="1"/>
</dbReference>
<reference evidence="3 5" key="1">
    <citation type="journal article" date="2012" name="Nature">
        <title>Algal genomes reveal evolutionary mosaicism and the fate of nucleomorphs.</title>
        <authorList>
            <consortium name="DOE Joint Genome Institute"/>
            <person name="Curtis B.A."/>
            <person name="Tanifuji G."/>
            <person name="Burki F."/>
            <person name="Gruber A."/>
            <person name="Irimia M."/>
            <person name="Maruyama S."/>
            <person name="Arias M.C."/>
            <person name="Ball S.G."/>
            <person name="Gile G.H."/>
            <person name="Hirakawa Y."/>
            <person name="Hopkins J.F."/>
            <person name="Kuo A."/>
            <person name="Rensing S.A."/>
            <person name="Schmutz J."/>
            <person name="Symeonidi A."/>
            <person name="Elias M."/>
            <person name="Eveleigh R.J."/>
            <person name="Herman E.K."/>
            <person name="Klute M.J."/>
            <person name="Nakayama T."/>
            <person name="Obornik M."/>
            <person name="Reyes-Prieto A."/>
            <person name="Armbrust E.V."/>
            <person name="Aves S.J."/>
            <person name="Beiko R.G."/>
            <person name="Coutinho P."/>
            <person name="Dacks J.B."/>
            <person name="Durnford D.G."/>
            <person name="Fast N.M."/>
            <person name="Green B.R."/>
            <person name="Grisdale C.J."/>
            <person name="Hempel F."/>
            <person name="Henrissat B."/>
            <person name="Hoppner M.P."/>
            <person name="Ishida K."/>
            <person name="Kim E."/>
            <person name="Koreny L."/>
            <person name="Kroth P.G."/>
            <person name="Liu Y."/>
            <person name="Malik S.B."/>
            <person name="Maier U.G."/>
            <person name="McRose D."/>
            <person name="Mock T."/>
            <person name="Neilson J.A."/>
            <person name="Onodera N.T."/>
            <person name="Poole A.M."/>
            <person name="Pritham E.J."/>
            <person name="Richards T.A."/>
            <person name="Rocap G."/>
            <person name="Roy S.W."/>
            <person name="Sarai C."/>
            <person name="Schaack S."/>
            <person name="Shirato S."/>
            <person name="Slamovits C.H."/>
            <person name="Spencer D.F."/>
            <person name="Suzuki S."/>
            <person name="Worden A.Z."/>
            <person name="Zauner S."/>
            <person name="Barry K."/>
            <person name="Bell C."/>
            <person name="Bharti A.K."/>
            <person name="Crow J.A."/>
            <person name="Grimwood J."/>
            <person name="Kramer R."/>
            <person name="Lindquist E."/>
            <person name="Lucas S."/>
            <person name="Salamov A."/>
            <person name="McFadden G.I."/>
            <person name="Lane C.E."/>
            <person name="Keeling P.J."/>
            <person name="Gray M.W."/>
            <person name="Grigoriev I.V."/>
            <person name="Archibald J.M."/>
        </authorList>
    </citation>
    <scope>NUCLEOTIDE SEQUENCE</scope>
    <source>
        <strain evidence="3 5">CCMP2712</strain>
    </source>
</reference>
<dbReference type="RefSeq" id="XP_005825211.1">
    <property type="nucleotide sequence ID" value="XM_005825154.1"/>
</dbReference>
<dbReference type="PaxDb" id="55529-EKX38231"/>
<dbReference type="InterPro" id="IPR051325">
    <property type="entry name" value="Nudix_hydrolase_domain"/>
</dbReference>
<evidence type="ECO:0000313" key="5">
    <source>
        <dbReference type="Proteomes" id="UP000011087"/>
    </source>
</evidence>
<dbReference type="InterPro" id="IPR000086">
    <property type="entry name" value="NUDIX_hydrolase_dom"/>
</dbReference>
<dbReference type="OrthoDB" id="447842at2759"/>
<dbReference type="KEGG" id="gtt:GUITHDRAFT_115575"/>
<evidence type="ECO:0000256" key="1">
    <source>
        <dbReference type="ARBA" id="ARBA00022801"/>
    </source>
</evidence>
<gene>
    <name evidence="3" type="ORF">GUITHDRAFT_115575</name>
</gene>
<dbReference type="PANTHER" id="PTHR21340">
    <property type="entry name" value="DIADENOSINE 5,5-P1,P4-TETRAPHOSPHATE PYROPHOSPHOHYDROLASE MUTT"/>
    <property type="match status" value="1"/>
</dbReference>
<dbReference type="OMA" id="ESVCAKW"/>
<name>L1IPL6_GUITC</name>
<dbReference type="CDD" id="cd02883">
    <property type="entry name" value="NUDIX_Hydrolase"/>
    <property type="match status" value="1"/>
</dbReference>
<keyword evidence="5" id="KW-1185">Reference proteome</keyword>